<protein>
    <submittedName>
        <fullName evidence="2">Uncharacterized protein</fullName>
    </submittedName>
</protein>
<keyword evidence="1" id="KW-1133">Transmembrane helix</keyword>
<accession>A0A3G4ZTH8</accession>
<feature type="transmembrane region" description="Helical" evidence="1">
    <location>
        <begin position="194"/>
        <end position="219"/>
    </location>
</feature>
<evidence type="ECO:0000256" key="1">
    <source>
        <dbReference type="SAM" id="Phobius"/>
    </source>
</evidence>
<reference evidence="2" key="1">
    <citation type="submission" date="2018-10" db="EMBL/GenBank/DDBJ databases">
        <title>Hidden diversity of soil giant viruses.</title>
        <authorList>
            <person name="Schulz F."/>
            <person name="Alteio L."/>
            <person name="Goudeau D."/>
            <person name="Ryan E.M."/>
            <person name="Malmstrom R.R."/>
            <person name="Blanchard J."/>
            <person name="Woyke T."/>
        </authorList>
    </citation>
    <scope>NUCLEOTIDE SEQUENCE</scope>
    <source>
        <strain evidence="2">EDV1</strain>
    </source>
</reference>
<keyword evidence="1" id="KW-0472">Membrane</keyword>
<dbReference type="EMBL" id="MK072071">
    <property type="protein sequence ID" value="AYV78187.1"/>
    <property type="molecule type" value="Genomic_DNA"/>
</dbReference>
<feature type="transmembrane region" description="Helical" evidence="1">
    <location>
        <begin position="25"/>
        <end position="45"/>
    </location>
</feature>
<evidence type="ECO:0000313" key="2">
    <source>
        <dbReference type="EMBL" id="AYV78187.1"/>
    </source>
</evidence>
<proteinExistence type="predicted"/>
<keyword evidence="1" id="KW-0812">Transmembrane</keyword>
<name>A0A3G4ZTH8_9VIRU</name>
<organism evidence="2">
    <name type="scientific">Edafosvirus sp</name>
    <dbReference type="NCBI Taxonomy" id="2487765"/>
    <lineage>
        <taxon>Viruses</taxon>
        <taxon>Varidnaviria</taxon>
        <taxon>Bamfordvirae</taxon>
        <taxon>Nucleocytoviricota</taxon>
        <taxon>Megaviricetes</taxon>
        <taxon>Imitervirales</taxon>
        <taxon>Mimiviridae</taxon>
        <taxon>Klosneuvirinae</taxon>
    </lineage>
</organism>
<gene>
    <name evidence="2" type="ORF">Edafosvirus6_36</name>
</gene>
<sequence>MEETELLSTRRSIADRLPLKKKLKYGIPLILLGILLWYFIIQIGGEKWHLIKYHYEYVSKITYSHNIKKEDCILTTKEIDCNDIIFNGNPSPINIIGKCCSTYDITIPTQCILCNYTYINSTNAEFFLSAKGSDFDIHDDVFMRTEKTTCVGNLIQRTECFNEYKKNINLQQVYCADTNGVVGTTCSYEGIRKWFYICLLILLLFICSTCSCCFGYLFIRQDNYIKDYQEGVAIVIC</sequence>